<dbReference type="RefSeq" id="WP_188835074.1">
    <property type="nucleotide sequence ID" value="NZ_BMHI01000001.1"/>
</dbReference>
<keyword evidence="5" id="KW-0808">Transferase</keyword>
<keyword evidence="2" id="KW-0472">Membrane</keyword>
<dbReference type="GO" id="GO:0016020">
    <property type="term" value="C:membrane"/>
    <property type="evidence" value="ECO:0007669"/>
    <property type="project" value="TreeGrafter"/>
</dbReference>
<keyword evidence="6" id="KW-1185">Reference proteome</keyword>
<reference evidence="5" key="1">
    <citation type="journal article" date="2014" name="Int. J. Syst. Evol. Microbiol.">
        <title>Complete genome sequence of Corynebacterium casei LMG S-19264T (=DSM 44701T), isolated from a smear-ripened cheese.</title>
        <authorList>
            <consortium name="US DOE Joint Genome Institute (JGI-PGF)"/>
            <person name="Walter F."/>
            <person name="Albersmeier A."/>
            <person name="Kalinowski J."/>
            <person name="Ruckert C."/>
        </authorList>
    </citation>
    <scope>NUCLEOTIDE SEQUENCE</scope>
    <source>
        <strain evidence="5">CGMCC 1.15085</strain>
    </source>
</reference>
<feature type="transmembrane region" description="Helical" evidence="2">
    <location>
        <begin position="355"/>
        <end position="374"/>
    </location>
</feature>
<feature type="region of interest" description="Disordered" evidence="1">
    <location>
        <begin position="1"/>
        <end position="45"/>
    </location>
</feature>
<dbReference type="PANTHER" id="PTHR23028:SF53">
    <property type="entry name" value="ACYL_TRANSF_3 DOMAIN-CONTAINING PROTEIN"/>
    <property type="match status" value="1"/>
</dbReference>
<feature type="transmembrane region" description="Helical" evidence="2">
    <location>
        <begin position="68"/>
        <end position="92"/>
    </location>
</feature>
<evidence type="ECO:0000259" key="3">
    <source>
        <dbReference type="Pfam" id="PF01757"/>
    </source>
</evidence>
<evidence type="ECO:0000259" key="4">
    <source>
        <dbReference type="Pfam" id="PF19040"/>
    </source>
</evidence>
<proteinExistence type="predicted"/>
<feature type="transmembrane region" description="Helical" evidence="2">
    <location>
        <begin position="227"/>
        <end position="245"/>
    </location>
</feature>
<keyword evidence="2" id="KW-0812">Transmembrane</keyword>
<dbReference type="AlphaFoldDB" id="A0A916WNJ7"/>
<feature type="domain" description="SGNH" evidence="4">
    <location>
        <begin position="515"/>
        <end position="743"/>
    </location>
</feature>
<dbReference type="GO" id="GO:0009103">
    <property type="term" value="P:lipopolysaccharide biosynthetic process"/>
    <property type="evidence" value="ECO:0007669"/>
    <property type="project" value="TreeGrafter"/>
</dbReference>
<dbReference type="Pfam" id="PF01757">
    <property type="entry name" value="Acyl_transf_3"/>
    <property type="match status" value="1"/>
</dbReference>
<organism evidence="5 6">
    <name type="scientific">Flexivirga endophytica</name>
    <dbReference type="NCBI Taxonomy" id="1849103"/>
    <lineage>
        <taxon>Bacteria</taxon>
        <taxon>Bacillati</taxon>
        <taxon>Actinomycetota</taxon>
        <taxon>Actinomycetes</taxon>
        <taxon>Micrococcales</taxon>
        <taxon>Dermacoccaceae</taxon>
        <taxon>Flexivirga</taxon>
    </lineage>
</organism>
<feature type="transmembrane region" description="Helical" evidence="2">
    <location>
        <begin position="380"/>
        <end position="398"/>
    </location>
</feature>
<feature type="compositionally biased region" description="Low complexity" evidence="1">
    <location>
        <begin position="20"/>
        <end position="33"/>
    </location>
</feature>
<protein>
    <submittedName>
        <fullName evidence="5">Acyltransferase</fullName>
    </submittedName>
</protein>
<name>A0A916WNJ7_9MICO</name>
<feature type="domain" description="Acyltransferase 3" evidence="3">
    <location>
        <begin position="46"/>
        <end position="398"/>
    </location>
</feature>
<feature type="transmembrane region" description="Helical" evidence="2">
    <location>
        <begin position="257"/>
        <end position="278"/>
    </location>
</feature>
<feature type="transmembrane region" description="Helical" evidence="2">
    <location>
        <begin position="419"/>
        <end position="438"/>
    </location>
</feature>
<feature type="transmembrane region" description="Helical" evidence="2">
    <location>
        <begin position="113"/>
        <end position="133"/>
    </location>
</feature>
<dbReference type="Pfam" id="PF19040">
    <property type="entry name" value="SGNH"/>
    <property type="match status" value="1"/>
</dbReference>
<keyword evidence="5" id="KW-0012">Acyltransferase</keyword>
<dbReference type="InterPro" id="IPR050879">
    <property type="entry name" value="Acyltransferase_3"/>
</dbReference>
<evidence type="ECO:0000313" key="5">
    <source>
        <dbReference type="EMBL" id="GGB15469.1"/>
    </source>
</evidence>
<reference evidence="5" key="2">
    <citation type="submission" date="2020-09" db="EMBL/GenBank/DDBJ databases">
        <authorList>
            <person name="Sun Q."/>
            <person name="Zhou Y."/>
        </authorList>
    </citation>
    <scope>NUCLEOTIDE SEQUENCE</scope>
    <source>
        <strain evidence="5">CGMCC 1.15085</strain>
    </source>
</reference>
<feature type="transmembrane region" description="Helical" evidence="2">
    <location>
        <begin position="185"/>
        <end position="202"/>
    </location>
</feature>
<dbReference type="EMBL" id="BMHI01000001">
    <property type="protein sequence ID" value="GGB15469.1"/>
    <property type="molecule type" value="Genomic_DNA"/>
</dbReference>
<feature type="compositionally biased region" description="Basic and acidic residues" evidence="1">
    <location>
        <begin position="34"/>
        <end position="44"/>
    </location>
</feature>
<dbReference type="GO" id="GO:0016747">
    <property type="term" value="F:acyltransferase activity, transferring groups other than amino-acyl groups"/>
    <property type="evidence" value="ECO:0007669"/>
    <property type="project" value="InterPro"/>
</dbReference>
<feature type="transmembrane region" description="Helical" evidence="2">
    <location>
        <begin position="316"/>
        <end position="334"/>
    </location>
</feature>
<sequence length="751" mass="81210">MATALPSATDVSDPHARGPAHGSRGAATSARSGSADRSEGHGQRPDIQGMRAIAVLLVVASHAEIKHILAGGYIGVDVFFVVSGFLITGLLAREVRSTGRVSFAGFYAKRARRILPAASVTLLLTLLVSTLVYTDGDLSKVATDVRWAAFFAANLHFAQAGNDYFAAATFETPVQHFWSLAVEEQFYLVWPVLIALMLVLPWRRREKLISRGPRATRARIALGRTQALRRATVLIALLSLISLGWSIHDTAASPQSAYFSTFTRGWELGLGSLLALTAHHVGHLPDRVKAVMSWTGLAAVLFAAVVYTPATPFPGVAALVPVLGAVLILAGGIDGPRYGATLVLGIRPVRFIGDISYSVYLVHWPVLILANAYAGGQLRIRYKLMLIVVAIALAWLSYRWVETPFRSTKRRGRHTTVRALALWPAALAMVLAPAAVIYQSTMAQSSTTAAAAQKVAQKEAKKPSAVSSLRAEVAKASDKAQAGDALPTKLVPSLVHLEDDKTEPSDDCWAGTRDKTSHKLCPSGDTKATTTVVIYGDSHAAQWLKPLSAMAKQHHIKLIPLTKAGCMPADVHLRYKGIAYDQCDTYRTWAMQQIKQIKPKLVILSGLLDTPILDPDTGKEMPGAKGTELFKAGAARTLEELHTVTDEVDIISDQSRLPKDAGTCLGSRTANLSTCAESPDKVTVARDAAWKSTAAKHGADYIDMRPWECHDDVCPIVVDGTIVYRDDHHLTTTYAERLRPVLAEKIDFKAL</sequence>
<accession>A0A916WNJ7</accession>
<keyword evidence="2" id="KW-1133">Transmembrane helix</keyword>
<dbReference type="PANTHER" id="PTHR23028">
    <property type="entry name" value="ACETYLTRANSFERASE"/>
    <property type="match status" value="1"/>
</dbReference>
<evidence type="ECO:0000313" key="6">
    <source>
        <dbReference type="Proteomes" id="UP000636793"/>
    </source>
</evidence>
<evidence type="ECO:0000256" key="2">
    <source>
        <dbReference type="SAM" id="Phobius"/>
    </source>
</evidence>
<dbReference type="Proteomes" id="UP000636793">
    <property type="component" value="Unassembled WGS sequence"/>
</dbReference>
<feature type="transmembrane region" description="Helical" evidence="2">
    <location>
        <begin position="290"/>
        <end position="310"/>
    </location>
</feature>
<comment type="caution">
    <text evidence="5">The sequence shown here is derived from an EMBL/GenBank/DDBJ whole genome shotgun (WGS) entry which is preliminary data.</text>
</comment>
<gene>
    <name evidence="5" type="ORF">GCM10011492_01450</name>
</gene>
<evidence type="ECO:0000256" key="1">
    <source>
        <dbReference type="SAM" id="MobiDB-lite"/>
    </source>
</evidence>
<dbReference type="InterPro" id="IPR002656">
    <property type="entry name" value="Acyl_transf_3_dom"/>
</dbReference>
<dbReference type="InterPro" id="IPR043968">
    <property type="entry name" value="SGNH"/>
</dbReference>
<feature type="region of interest" description="Disordered" evidence="1">
    <location>
        <begin position="502"/>
        <end position="522"/>
    </location>
</feature>